<name>A0AAI9C7T9_STEMA</name>
<evidence type="ECO:0000313" key="3">
    <source>
        <dbReference type="Proteomes" id="UP001214521"/>
    </source>
</evidence>
<evidence type="ECO:0008006" key="4">
    <source>
        <dbReference type="Google" id="ProtNLM"/>
    </source>
</evidence>
<evidence type="ECO:0000313" key="2">
    <source>
        <dbReference type="EMBL" id="EKT4439541.1"/>
    </source>
</evidence>
<dbReference type="EMBL" id="ABLOMU010000001">
    <property type="protein sequence ID" value="EKT4439541.1"/>
    <property type="molecule type" value="Genomic_DNA"/>
</dbReference>
<comment type="caution">
    <text evidence="2">The sequence shown here is derived from an EMBL/GenBank/DDBJ whole genome shotgun (WGS) entry which is preliminary data.</text>
</comment>
<sequence length="111" mass="13058">MLNKIYDQYKTKFGLSLGSKIYNFYGRRLIRTPLHKYPKMNPHLEREYYYNVGDRGSTADISESESNWRDNSLLLAQIRDEEAPRVSRGVFMTSLSIICLLGLVFWFIIKV</sequence>
<gene>
    <name evidence="2" type="ORF">QEK83_000134</name>
</gene>
<proteinExistence type="predicted"/>
<organism evidence="2 3">
    <name type="scientific">Stenotrophomonas maltophilia</name>
    <name type="common">Pseudomonas maltophilia</name>
    <name type="synonym">Xanthomonas maltophilia</name>
    <dbReference type="NCBI Taxonomy" id="40324"/>
    <lineage>
        <taxon>Bacteria</taxon>
        <taxon>Pseudomonadati</taxon>
        <taxon>Pseudomonadota</taxon>
        <taxon>Gammaproteobacteria</taxon>
        <taxon>Lysobacterales</taxon>
        <taxon>Lysobacteraceae</taxon>
        <taxon>Stenotrophomonas</taxon>
        <taxon>Stenotrophomonas maltophilia group</taxon>
    </lineage>
</organism>
<accession>A0AAI9C7T9</accession>
<reference evidence="2" key="1">
    <citation type="submission" date="2022-07" db="EMBL/GenBank/DDBJ databases">
        <authorList>
            <consortium name="Clinical and Environmental Microbiology Branch: Whole genome sequencing antimicrobial resistance pathogens in the healthcare setting"/>
        </authorList>
    </citation>
    <scope>NUCLEOTIDE SEQUENCE</scope>
    <source>
        <strain evidence="2">Stenotrophomonas_maltophilia_2021CK-00905</strain>
    </source>
</reference>
<keyword evidence="1" id="KW-0472">Membrane</keyword>
<dbReference type="Proteomes" id="UP001214521">
    <property type="component" value="Unassembled WGS sequence"/>
</dbReference>
<evidence type="ECO:0000256" key="1">
    <source>
        <dbReference type="SAM" id="Phobius"/>
    </source>
</evidence>
<keyword evidence="1" id="KW-1133">Transmembrane helix</keyword>
<protein>
    <recommendedName>
        <fullName evidence="4">Transmembrane protein</fullName>
    </recommendedName>
</protein>
<keyword evidence="1" id="KW-0812">Transmembrane</keyword>
<feature type="transmembrane region" description="Helical" evidence="1">
    <location>
        <begin position="89"/>
        <end position="109"/>
    </location>
</feature>
<dbReference type="AlphaFoldDB" id="A0AAI9C7T9"/>